<evidence type="ECO:0000313" key="4">
    <source>
        <dbReference type="Proteomes" id="UP001642409"/>
    </source>
</evidence>
<name>A0AA86U4L2_9EUKA</name>
<evidence type="ECO:0000313" key="3">
    <source>
        <dbReference type="EMBL" id="CAL6015403.1"/>
    </source>
</evidence>
<keyword evidence="4" id="KW-1185">Reference proteome</keyword>
<organism evidence="2">
    <name type="scientific">Hexamita inflata</name>
    <dbReference type="NCBI Taxonomy" id="28002"/>
    <lineage>
        <taxon>Eukaryota</taxon>
        <taxon>Metamonada</taxon>
        <taxon>Diplomonadida</taxon>
        <taxon>Hexamitidae</taxon>
        <taxon>Hexamitinae</taxon>
        <taxon>Hexamita</taxon>
    </lineage>
</organism>
<accession>A0AA86U4L2</accession>
<proteinExistence type="predicted"/>
<dbReference type="AlphaFoldDB" id="A0AA86U4L2"/>
<protein>
    <submittedName>
        <fullName evidence="3">Hypothetical_protein</fullName>
    </submittedName>
</protein>
<dbReference type="EMBL" id="CAXDID020000073">
    <property type="protein sequence ID" value="CAL6015403.1"/>
    <property type="molecule type" value="Genomic_DNA"/>
</dbReference>
<evidence type="ECO:0000313" key="2">
    <source>
        <dbReference type="EMBL" id="CAI9942295.1"/>
    </source>
</evidence>
<comment type="caution">
    <text evidence="2">The sequence shown here is derived from an EMBL/GenBank/DDBJ whole genome shotgun (WGS) entry which is preliminary data.</text>
</comment>
<dbReference type="Proteomes" id="UP001642409">
    <property type="component" value="Unassembled WGS sequence"/>
</dbReference>
<reference evidence="3 4" key="2">
    <citation type="submission" date="2024-07" db="EMBL/GenBank/DDBJ databases">
        <authorList>
            <person name="Akdeniz Z."/>
        </authorList>
    </citation>
    <scope>NUCLEOTIDE SEQUENCE [LARGE SCALE GENOMIC DNA]</scope>
</reference>
<sequence>MKSQILLNSKISISLQYYVLTGALLCTNCDIEVDSCTLIFNASGQQISGMIIEPIESVTVKYSFIQFRICSYNSSGLVNVINFQTTFIINECNLTGSNLIQSDNNGYIASCIYVKIVLNIQKFSVCVDSTQRFGLQTLTVTNGTEQVQCDLCGALYNVYGICTDNLLFSEDENGIYKCIYPFEYIYNQCICAYGYLLNESQCVNIIDSITNMQNSDFNDKLQQIEVSVNNIQQNLQVLDQNLNKNITDVYNSIYNNYTDLKYFVKSVNQQSDNNLLTNTTILDNRIYNNISAMNISISALKNQLQQLNVLTQTTVIELGPRLVGGLQLIE</sequence>
<dbReference type="EMBL" id="CATOUU010000699">
    <property type="protein sequence ID" value="CAI9942295.1"/>
    <property type="molecule type" value="Genomic_DNA"/>
</dbReference>
<feature type="coiled-coil region" evidence="1">
    <location>
        <begin position="214"/>
        <end position="241"/>
    </location>
</feature>
<keyword evidence="1" id="KW-0175">Coiled coil</keyword>
<gene>
    <name evidence="3" type="ORF">HINF_LOCUS24791</name>
    <name evidence="2" type="ORF">HINF_LOCUS29940</name>
</gene>
<reference evidence="2" key="1">
    <citation type="submission" date="2023-06" db="EMBL/GenBank/DDBJ databases">
        <authorList>
            <person name="Kurt Z."/>
        </authorList>
    </citation>
    <scope>NUCLEOTIDE SEQUENCE</scope>
</reference>
<evidence type="ECO:0000256" key="1">
    <source>
        <dbReference type="SAM" id="Coils"/>
    </source>
</evidence>